<keyword evidence="2" id="KW-0408">Iron</keyword>
<comment type="function">
    <text evidence="2">Removes the formyl group from the N-terminal Met of newly synthesized proteins. Requires at least a dipeptide for an efficient rate of reaction. N-terminal L-methionine is a prerequisite for activity but the enzyme has broad specificity at other positions.</text>
</comment>
<dbReference type="HAMAP" id="MF_00163">
    <property type="entry name" value="Pep_deformylase"/>
    <property type="match status" value="1"/>
</dbReference>
<keyword evidence="2" id="KW-0479">Metal-binding</keyword>
<dbReference type="EC" id="3.5.1.88" evidence="2"/>
<keyword evidence="2" id="KW-0378">Hydrolase</keyword>
<comment type="catalytic activity">
    <reaction evidence="2">
        <text>N-terminal N-formyl-L-methionyl-[peptide] + H2O = N-terminal L-methionyl-[peptide] + formate</text>
        <dbReference type="Rhea" id="RHEA:24420"/>
        <dbReference type="Rhea" id="RHEA-COMP:10639"/>
        <dbReference type="Rhea" id="RHEA-COMP:10640"/>
        <dbReference type="ChEBI" id="CHEBI:15377"/>
        <dbReference type="ChEBI" id="CHEBI:15740"/>
        <dbReference type="ChEBI" id="CHEBI:49298"/>
        <dbReference type="ChEBI" id="CHEBI:64731"/>
        <dbReference type="EC" id="3.5.1.88"/>
    </reaction>
</comment>
<evidence type="ECO:0000313" key="4">
    <source>
        <dbReference type="Proteomes" id="UP000178272"/>
    </source>
</evidence>
<feature type="binding site" evidence="2">
    <location>
        <position position="107"/>
    </location>
    <ligand>
        <name>Fe cation</name>
        <dbReference type="ChEBI" id="CHEBI:24875"/>
    </ligand>
</feature>
<proteinExistence type="inferred from homology"/>
<name>A0A1G1VAB0_9BACT</name>
<dbReference type="PANTHER" id="PTHR10458">
    <property type="entry name" value="PEPTIDE DEFORMYLASE"/>
    <property type="match status" value="1"/>
</dbReference>
<organism evidence="3 4">
    <name type="scientific">Candidatus Blackburnbacteria bacterium RIFCSPHIGHO2_12_FULL_41_13b</name>
    <dbReference type="NCBI Taxonomy" id="1797517"/>
    <lineage>
        <taxon>Bacteria</taxon>
        <taxon>Candidatus Blackburniibacteriota</taxon>
    </lineage>
</organism>
<dbReference type="PRINTS" id="PR01576">
    <property type="entry name" value="PDEFORMYLASE"/>
</dbReference>
<dbReference type="GO" id="GO:0046872">
    <property type="term" value="F:metal ion binding"/>
    <property type="evidence" value="ECO:0007669"/>
    <property type="project" value="UniProtKB-KW"/>
</dbReference>
<feature type="binding site" evidence="2">
    <location>
        <position position="160"/>
    </location>
    <ligand>
        <name>Fe cation</name>
        <dbReference type="ChEBI" id="CHEBI:24875"/>
    </ligand>
</feature>
<evidence type="ECO:0000256" key="2">
    <source>
        <dbReference type="HAMAP-Rule" id="MF_00163"/>
    </source>
</evidence>
<reference evidence="3 4" key="1">
    <citation type="journal article" date="2016" name="Nat. Commun.">
        <title>Thousands of microbial genomes shed light on interconnected biogeochemical processes in an aquifer system.</title>
        <authorList>
            <person name="Anantharaman K."/>
            <person name="Brown C.T."/>
            <person name="Hug L.A."/>
            <person name="Sharon I."/>
            <person name="Castelle C.J."/>
            <person name="Probst A.J."/>
            <person name="Thomas B.C."/>
            <person name="Singh A."/>
            <person name="Wilkins M.J."/>
            <person name="Karaoz U."/>
            <person name="Brodie E.L."/>
            <person name="Williams K.H."/>
            <person name="Hubbard S.S."/>
            <person name="Banfield J.F."/>
        </authorList>
    </citation>
    <scope>NUCLEOTIDE SEQUENCE [LARGE SCALE GENOMIC DNA]</scope>
</reference>
<dbReference type="NCBIfam" id="TIGR00079">
    <property type="entry name" value="pept_deformyl"/>
    <property type="match status" value="1"/>
</dbReference>
<protein>
    <recommendedName>
        <fullName evidence="2">Peptide deformylase</fullName>
        <shortName evidence="2">PDF</shortName>
        <ecNumber evidence="2">3.5.1.88</ecNumber>
    </recommendedName>
    <alternativeName>
        <fullName evidence="2">Polypeptide deformylase</fullName>
    </alternativeName>
</protein>
<dbReference type="PANTHER" id="PTHR10458:SF22">
    <property type="entry name" value="PEPTIDE DEFORMYLASE"/>
    <property type="match status" value="1"/>
</dbReference>
<dbReference type="GO" id="GO:0006412">
    <property type="term" value="P:translation"/>
    <property type="evidence" value="ECO:0007669"/>
    <property type="project" value="UniProtKB-UniRule"/>
</dbReference>
<comment type="caution">
    <text evidence="3">The sequence shown here is derived from an EMBL/GenBank/DDBJ whole genome shotgun (WGS) entry which is preliminary data.</text>
</comment>
<dbReference type="PIRSF" id="PIRSF004749">
    <property type="entry name" value="Pep_def"/>
    <property type="match status" value="1"/>
</dbReference>
<dbReference type="AlphaFoldDB" id="A0A1G1VAB0"/>
<dbReference type="Gene3D" id="3.90.45.10">
    <property type="entry name" value="Peptide deformylase"/>
    <property type="match status" value="1"/>
</dbReference>
<dbReference type="SUPFAM" id="SSF56420">
    <property type="entry name" value="Peptide deformylase"/>
    <property type="match status" value="1"/>
</dbReference>
<dbReference type="STRING" id="1797517.A3F61_02895"/>
<dbReference type="InterPro" id="IPR023635">
    <property type="entry name" value="Peptide_deformylase"/>
</dbReference>
<evidence type="ECO:0000313" key="3">
    <source>
        <dbReference type="EMBL" id="OGY12414.1"/>
    </source>
</evidence>
<keyword evidence="2" id="KW-0648">Protein biosynthesis</keyword>
<evidence type="ECO:0000256" key="1">
    <source>
        <dbReference type="ARBA" id="ARBA00010759"/>
    </source>
</evidence>
<dbReference type="GO" id="GO:0042586">
    <property type="term" value="F:peptide deformylase activity"/>
    <property type="evidence" value="ECO:0007669"/>
    <property type="project" value="UniProtKB-UniRule"/>
</dbReference>
<dbReference type="CDD" id="cd00487">
    <property type="entry name" value="Pep_deformylase"/>
    <property type="match status" value="1"/>
</dbReference>
<feature type="active site" evidence="2">
    <location>
        <position position="157"/>
    </location>
</feature>
<dbReference type="Pfam" id="PF01327">
    <property type="entry name" value="Pep_deformylase"/>
    <property type="match status" value="1"/>
</dbReference>
<dbReference type="EMBL" id="MHCA01000015">
    <property type="protein sequence ID" value="OGY12414.1"/>
    <property type="molecule type" value="Genomic_DNA"/>
</dbReference>
<comment type="cofactor">
    <cofactor evidence="2">
        <name>Fe(2+)</name>
        <dbReference type="ChEBI" id="CHEBI:29033"/>
    </cofactor>
    <text evidence="2">Binds 1 Fe(2+) ion.</text>
</comment>
<feature type="binding site" evidence="2">
    <location>
        <position position="156"/>
    </location>
    <ligand>
        <name>Fe cation</name>
        <dbReference type="ChEBI" id="CHEBI:24875"/>
    </ligand>
</feature>
<sequence>MVRKVLTAQDPRLRHKSKPVIKIDKKILKLLEDMHDTLKIQKDPEGVGLAAPQIGEFYQIFLMQDNKKIIPVFNPKIIKLSKKTNDPSARKARSGQVPSDEYIMEGCLSLPHYYGPVQRSWTVELEYQKPKPENGEWVLENKHEVIEGFAAQIIQHEVDHLNGKIFVDKLFEQNRQLFKRKNNEWVEVDLP</sequence>
<dbReference type="InterPro" id="IPR036821">
    <property type="entry name" value="Peptide_deformylase_sf"/>
</dbReference>
<accession>A0A1G1VAB0</accession>
<gene>
    <name evidence="2" type="primary">def</name>
    <name evidence="3" type="ORF">A3F61_02895</name>
</gene>
<dbReference type="Proteomes" id="UP000178272">
    <property type="component" value="Unassembled WGS sequence"/>
</dbReference>
<comment type="similarity">
    <text evidence="1 2">Belongs to the polypeptide deformylase family.</text>
</comment>